<accession>A0A6L9S8D8</accession>
<organism evidence="4 5">
    <name type="scientific">Phytoactinopolyspora halotolerans</name>
    <dbReference type="NCBI Taxonomy" id="1981512"/>
    <lineage>
        <taxon>Bacteria</taxon>
        <taxon>Bacillati</taxon>
        <taxon>Actinomycetota</taxon>
        <taxon>Actinomycetes</taxon>
        <taxon>Jiangellales</taxon>
        <taxon>Jiangellaceae</taxon>
        <taxon>Phytoactinopolyspora</taxon>
    </lineage>
</organism>
<feature type="region of interest" description="Disordered" evidence="1">
    <location>
        <begin position="23"/>
        <end position="72"/>
    </location>
</feature>
<dbReference type="PIRSF" id="PIRSF002741">
    <property type="entry name" value="MppA"/>
    <property type="match status" value="1"/>
</dbReference>
<sequence length="564" mass="62013">MRNSARKASLAAITALALALAACGGDDDDEGGDTGSGDSGDGDTGEATGGEFSTYIGEPENPLIPGNTNETEGGQIVDSLFTGLVTYNSDTYEMEFNGVAESIESDDQQTWTVTLKDGWTFHDGSPVTAESFVDAWNWTAYGPNGAGNSYFFANIEGYDELQGVVETDDEGNTEVVEEPSAEEMSGLEVVDERTFTVTLKDPFSIFPMTTGYTAFYPLPEAFFEDEEAFGRQPIGNGPFMANEEFVPGQGITLDRYEDYAGDDAAQADRVELRVYADENTGYTDVQAGNLDISDTLPVSAIGTGPDEWGDRWVESPRGDMTPLAFPTYDERYSDPRVRQAFAMAINREAITEAIFEGSRTPANSWASPVVEGYREDACEFNTFDPDRANELLDETDFDRSEPIDLWFNSGAGHDQWVEAVGNQLRDNLGISDYNLESLDFAEYLPLRDDQGMTGPYRAGWVMDYPHIQNFLEPLYSESALPPAGANDTYFTNEEFDSLISEANQADDPDEAVSLYQQAEDILCQEMPSTPLFYGVNQLVHTERVDNVTINAFSRIELQSVTVVE</sequence>
<evidence type="ECO:0000259" key="3">
    <source>
        <dbReference type="Pfam" id="PF00496"/>
    </source>
</evidence>
<dbReference type="GO" id="GO:0015833">
    <property type="term" value="P:peptide transport"/>
    <property type="evidence" value="ECO:0007669"/>
    <property type="project" value="TreeGrafter"/>
</dbReference>
<dbReference type="Gene3D" id="3.90.76.10">
    <property type="entry name" value="Dipeptide-binding Protein, Domain 1"/>
    <property type="match status" value="1"/>
</dbReference>
<feature type="signal peptide" evidence="2">
    <location>
        <begin position="1"/>
        <end position="24"/>
    </location>
</feature>
<reference evidence="4 5" key="1">
    <citation type="submission" date="2020-02" db="EMBL/GenBank/DDBJ databases">
        <authorList>
            <person name="Li X.-J."/>
            <person name="Han X.-M."/>
        </authorList>
    </citation>
    <scope>NUCLEOTIDE SEQUENCE [LARGE SCALE GENOMIC DNA]</scope>
    <source>
        <strain evidence="4 5">CCTCC AB 2017055</strain>
    </source>
</reference>
<dbReference type="GO" id="GO:0043190">
    <property type="term" value="C:ATP-binding cassette (ABC) transporter complex"/>
    <property type="evidence" value="ECO:0007669"/>
    <property type="project" value="InterPro"/>
</dbReference>
<keyword evidence="5" id="KW-1185">Reference proteome</keyword>
<dbReference type="CDD" id="cd00995">
    <property type="entry name" value="PBP2_NikA_DppA_OppA_like"/>
    <property type="match status" value="1"/>
</dbReference>
<dbReference type="GO" id="GO:0042597">
    <property type="term" value="C:periplasmic space"/>
    <property type="evidence" value="ECO:0007669"/>
    <property type="project" value="UniProtKB-ARBA"/>
</dbReference>
<evidence type="ECO:0000256" key="2">
    <source>
        <dbReference type="SAM" id="SignalP"/>
    </source>
</evidence>
<dbReference type="PANTHER" id="PTHR30290">
    <property type="entry name" value="PERIPLASMIC BINDING COMPONENT OF ABC TRANSPORTER"/>
    <property type="match status" value="1"/>
</dbReference>
<dbReference type="InterPro" id="IPR039424">
    <property type="entry name" value="SBP_5"/>
</dbReference>
<evidence type="ECO:0000256" key="1">
    <source>
        <dbReference type="SAM" id="MobiDB-lite"/>
    </source>
</evidence>
<proteinExistence type="predicted"/>
<dbReference type="PANTHER" id="PTHR30290:SF83">
    <property type="entry name" value="ABC TRANSPORTER SUBSTRATE-BINDING PROTEIN"/>
    <property type="match status" value="1"/>
</dbReference>
<dbReference type="InterPro" id="IPR000914">
    <property type="entry name" value="SBP_5_dom"/>
</dbReference>
<dbReference type="EMBL" id="JAAGOA010000009">
    <property type="protein sequence ID" value="NEE01293.1"/>
    <property type="molecule type" value="Genomic_DNA"/>
</dbReference>
<keyword evidence="2" id="KW-0732">Signal</keyword>
<comment type="caution">
    <text evidence="4">The sequence shown here is derived from an EMBL/GenBank/DDBJ whole genome shotgun (WGS) entry which is preliminary data.</text>
</comment>
<gene>
    <name evidence="4" type="ORF">G1H10_14050</name>
</gene>
<dbReference type="Gene3D" id="3.10.105.10">
    <property type="entry name" value="Dipeptide-binding Protein, Domain 3"/>
    <property type="match status" value="1"/>
</dbReference>
<dbReference type="RefSeq" id="WP_163738654.1">
    <property type="nucleotide sequence ID" value="NZ_JAAGOA010000009.1"/>
</dbReference>
<dbReference type="SUPFAM" id="SSF53850">
    <property type="entry name" value="Periplasmic binding protein-like II"/>
    <property type="match status" value="1"/>
</dbReference>
<dbReference type="Proteomes" id="UP000475214">
    <property type="component" value="Unassembled WGS sequence"/>
</dbReference>
<protein>
    <submittedName>
        <fullName evidence="4">ABC transporter substrate-binding protein</fullName>
    </submittedName>
</protein>
<evidence type="ECO:0000313" key="5">
    <source>
        <dbReference type="Proteomes" id="UP000475214"/>
    </source>
</evidence>
<name>A0A6L9S8D8_9ACTN</name>
<dbReference type="Gene3D" id="3.40.190.10">
    <property type="entry name" value="Periplasmic binding protein-like II"/>
    <property type="match status" value="1"/>
</dbReference>
<dbReference type="AlphaFoldDB" id="A0A6L9S8D8"/>
<dbReference type="InterPro" id="IPR030678">
    <property type="entry name" value="Peptide/Ni-bd"/>
</dbReference>
<dbReference type="Pfam" id="PF00496">
    <property type="entry name" value="SBP_bac_5"/>
    <property type="match status" value="1"/>
</dbReference>
<dbReference type="GO" id="GO:1904680">
    <property type="term" value="F:peptide transmembrane transporter activity"/>
    <property type="evidence" value="ECO:0007669"/>
    <property type="project" value="TreeGrafter"/>
</dbReference>
<feature type="domain" description="Solute-binding protein family 5" evidence="3">
    <location>
        <begin position="98"/>
        <end position="478"/>
    </location>
</feature>
<feature type="chain" id="PRO_5038949347" evidence="2">
    <location>
        <begin position="25"/>
        <end position="564"/>
    </location>
</feature>
<evidence type="ECO:0000313" key="4">
    <source>
        <dbReference type="EMBL" id="NEE01293.1"/>
    </source>
</evidence>
<dbReference type="PROSITE" id="PS51257">
    <property type="entry name" value="PROKAR_LIPOPROTEIN"/>
    <property type="match status" value="1"/>
</dbReference>